<proteinExistence type="predicted"/>
<evidence type="ECO:0000313" key="2">
    <source>
        <dbReference type="Proteomes" id="UP001596270"/>
    </source>
</evidence>
<keyword evidence="2" id="KW-1185">Reference proteome</keyword>
<comment type="caution">
    <text evidence="1">The sequence shown here is derived from an EMBL/GenBank/DDBJ whole genome shotgun (WGS) entry which is preliminary data.</text>
</comment>
<sequence length="121" mass="12909">MGISKGKWQEQLKVAEASGMSLAGYASQHGIKVRSLYDARRSRSKVKAVPGERASAFVRVKLKPKSAVRVTPDVHQIGAVAPFAMKARLGNGVVLSWTHAAPGGQALTSLLRTLAELPCFV</sequence>
<dbReference type="EMBL" id="JBHSRS010000004">
    <property type="protein sequence ID" value="MFC6280013.1"/>
    <property type="molecule type" value="Genomic_DNA"/>
</dbReference>
<dbReference type="NCBIfam" id="NF047593">
    <property type="entry name" value="IS66_ISAeme5_TnpA"/>
    <property type="match status" value="1"/>
</dbReference>
<protein>
    <recommendedName>
        <fullName evidence="3">Transposase</fullName>
    </recommendedName>
</protein>
<evidence type="ECO:0008006" key="3">
    <source>
        <dbReference type="Google" id="ProtNLM"/>
    </source>
</evidence>
<evidence type="ECO:0000313" key="1">
    <source>
        <dbReference type="EMBL" id="MFC6280013.1"/>
    </source>
</evidence>
<accession>A0ABW1TT92</accession>
<organism evidence="1 2">
    <name type="scientific">Polaromonas aquatica</name>
    <dbReference type="NCBI Taxonomy" id="332657"/>
    <lineage>
        <taxon>Bacteria</taxon>
        <taxon>Pseudomonadati</taxon>
        <taxon>Pseudomonadota</taxon>
        <taxon>Betaproteobacteria</taxon>
        <taxon>Burkholderiales</taxon>
        <taxon>Comamonadaceae</taxon>
        <taxon>Polaromonas</taxon>
    </lineage>
</organism>
<name>A0ABW1TT92_9BURK</name>
<dbReference type="Proteomes" id="UP001596270">
    <property type="component" value="Unassembled WGS sequence"/>
</dbReference>
<dbReference type="RefSeq" id="WP_377412136.1">
    <property type="nucleotide sequence ID" value="NZ_JBHSRS010000004.1"/>
</dbReference>
<reference evidence="2" key="1">
    <citation type="journal article" date="2019" name="Int. J. Syst. Evol. Microbiol.">
        <title>The Global Catalogue of Microorganisms (GCM) 10K type strain sequencing project: providing services to taxonomists for standard genome sequencing and annotation.</title>
        <authorList>
            <consortium name="The Broad Institute Genomics Platform"/>
            <consortium name="The Broad Institute Genome Sequencing Center for Infectious Disease"/>
            <person name="Wu L."/>
            <person name="Ma J."/>
        </authorList>
    </citation>
    <scope>NUCLEOTIDE SEQUENCE [LARGE SCALE GENOMIC DNA]</scope>
    <source>
        <strain evidence="2">CCUG 39402</strain>
    </source>
</reference>
<gene>
    <name evidence="1" type="ORF">ACFQND_02020</name>
</gene>